<reference evidence="2 3" key="1">
    <citation type="submission" date="2017-09" db="EMBL/GenBank/DDBJ databases">
        <title>High-quality draft genome sequence of Butyrivibrio fibrisolvens INBov1, isolated from cow rumen.</title>
        <authorList>
            <person name="Rodriguez Hernaez J."/>
            <person name="Rivarola M."/>
            <person name="Paniego N."/>
            <person name="Cravero S."/>
            <person name="Ceron Cucchi M."/>
            <person name="Martinez M.C."/>
        </authorList>
    </citation>
    <scope>NUCLEOTIDE SEQUENCE [LARGE SCALE GENOMIC DNA]</scope>
    <source>
        <strain evidence="2 3">INBov1</strain>
    </source>
</reference>
<accession>A0A317G666</accession>
<dbReference type="SUPFAM" id="SSF50494">
    <property type="entry name" value="Trypsin-like serine proteases"/>
    <property type="match status" value="1"/>
</dbReference>
<sequence>MSKNISQQAKKISLSVFLLGIFVFVAIITLQFDDFKEFIGFSKNKGTPMTILDEPDLGASFENAKQTMVQIHIYTDLSGSVYSDASYTGNADYYTLDSNSQVVDPSITDPSIYGSFGSGCIWEYDENTILVATNYHVISQVVTKNALGYVVFYNGVISEFTVEAFDDDADCAFLSVDSSCMDEDELKQLRCVVPYDCQTTVLSAEEPMFVIHSKEIMRQDLVSGNTTGMIADTSYAGYIMEPSVYVSALLQDMLYCRCSADAGMSGGPTFDAYGHYIGMLTGATDQGETVSVLLSDVEEIYSRIQTGQ</sequence>
<keyword evidence="3" id="KW-1185">Reference proteome</keyword>
<organism evidence="2 3">
    <name type="scientific">Butyrivibrio fibrisolvens</name>
    <dbReference type="NCBI Taxonomy" id="831"/>
    <lineage>
        <taxon>Bacteria</taxon>
        <taxon>Bacillati</taxon>
        <taxon>Bacillota</taxon>
        <taxon>Clostridia</taxon>
        <taxon>Lachnospirales</taxon>
        <taxon>Lachnospiraceae</taxon>
        <taxon>Butyrivibrio</taxon>
    </lineage>
</organism>
<dbReference type="EMBL" id="NXNG01000001">
    <property type="protein sequence ID" value="PWT29067.1"/>
    <property type="molecule type" value="Genomic_DNA"/>
</dbReference>
<keyword evidence="1" id="KW-1133">Transmembrane helix</keyword>
<dbReference type="InterPro" id="IPR009003">
    <property type="entry name" value="Peptidase_S1_PA"/>
</dbReference>
<dbReference type="AlphaFoldDB" id="A0A317G666"/>
<protein>
    <recommendedName>
        <fullName evidence="4">Trypsin-like peptidase domain-containing protein</fullName>
    </recommendedName>
</protein>
<keyword evidence="1" id="KW-0472">Membrane</keyword>
<keyword evidence="1" id="KW-0812">Transmembrane</keyword>
<evidence type="ECO:0000256" key="1">
    <source>
        <dbReference type="SAM" id="Phobius"/>
    </source>
</evidence>
<feature type="transmembrane region" description="Helical" evidence="1">
    <location>
        <begin position="12"/>
        <end position="32"/>
    </location>
</feature>
<proteinExistence type="predicted"/>
<dbReference type="Gene3D" id="2.40.10.10">
    <property type="entry name" value="Trypsin-like serine proteases"/>
    <property type="match status" value="2"/>
</dbReference>
<evidence type="ECO:0008006" key="4">
    <source>
        <dbReference type="Google" id="ProtNLM"/>
    </source>
</evidence>
<evidence type="ECO:0000313" key="2">
    <source>
        <dbReference type="EMBL" id="PWT29067.1"/>
    </source>
</evidence>
<dbReference type="Pfam" id="PF13365">
    <property type="entry name" value="Trypsin_2"/>
    <property type="match status" value="1"/>
</dbReference>
<dbReference type="InterPro" id="IPR043504">
    <property type="entry name" value="Peptidase_S1_PA_chymotrypsin"/>
</dbReference>
<gene>
    <name evidence="2" type="ORF">CPT75_19090</name>
</gene>
<evidence type="ECO:0000313" key="3">
    <source>
        <dbReference type="Proteomes" id="UP000245488"/>
    </source>
</evidence>
<name>A0A317G666_BUTFI</name>
<comment type="caution">
    <text evidence="2">The sequence shown here is derived from an EMBL/GenBank/DDBJ whole genome shotgun (WGS) entry which is preliminary data.</text>
</comment>
<dbReference type="Proteomes" id="UP000245488">
    <property type="component" value="Chromosome"/>
</dbReference>